<evidence type="ECO:0000313" key="13">
    <source>
        <dbReference type="EMBL" id="RJP23758.1"/>
    </source>
</evidence>
<evidence type="ECO:0000256" key="2">
    <source>
        <dbReference type="ARBA" id="ARBA00007663"/>
    </source>
</evidence>
<evidence type="ECO:0000256" key="10">
    <source>
        <dbReference type="ARBA" id="ARBA00029774"/>
    </source>
</evidence>
<dbReference type="PROSITE" id="PS51163">
    <property type="entry name" value="YRDC"/>
    <property type="match status" value="1"/>
</dbReference>
<evidence type="ECO:0000256" key="4">
    <source>
        <dbReference type="ARBA" id="ARBA00022490"/>
    </source>
</evidence>
<name>A0A3A4NT82_ABYX5</name>
<dbReference type="PANTHER" id="PTHR17490">
    <property type="entry name" value="SUA5"/>
    <property type="match status" value="1"/>
</dbReference>
<comment type="caution">
    <text evidence="13">The sequence shown here is derived from an EMBL/GenBank/DDBJ whole genome shotgun (WGS) entry which is preliminary data.</text>
</comment>
<evidence type="ECO:0000259" key="12">
    <source>
        <dbReference type="PROSITE" id="PS51163"/>
    </source>
</evidence>
<dbReference type="GO" id="GO:0061710">
    <property type="term" value="F:L-threonylcarbamoyladenylate synthase"/>
    <property type="evidence" value="ECO:0007669"/>
    <property type="project" value="UniProtKB-EC"/>
</dbReference>
<dbReference type="GO" id="GO:0006450">
    <property type="term" value="P:regulation of translational fidelity"/>
    <property type="evidence" value="ECO:0007669"/>
    <property type="project" value="TreeGrafter"/>
</dbReference>
<comment type="subcellular location">
    <subcellularLocation>
        <location evidence="1">Cytoplasm</location>
    </subcellularLocation>
</comment>
<dbReference type="GO" id="GO:0005737">
    <property type="term" value="C:cytoplasm"/>
    <property type="evidence" value="ECO:0007669"/>
    <property type="project" value="UniProtKB-SubCell"/>
</dbReference>
<gene>
    <name evidence="13" type="ORF">C4520_05770</name>
</gene>
<comment type="catalytic activity">
    <reaction evidence="11">
        <text>L-threonine + hydrogencarbonate + ATP = L-threonylcarbamoyladenylate + diphosphate + H2O</text>
        <dbReference type="Rhea" id="RHEA:36407"/>
        <dbReference type="ChEBI" id="CHEBI:15377"/>
        <dbReference type="ChEBI" id="CHEBI:17544"/>
        <dbReference type="ChEBI" id="CHEBI:30616"/>
        <dbReference type="ChEBI" id="CHEBI:33019"/>
        <dbReference type="ChEBI" id="CHEBI:57926"/>
        <dbReference type="ChEBI" id="CHEBI:73682"/>
        <dbReference type="EC" id="2.7.7.87"/>
    </reaction>
</comment>
<evidence type="ECO:0000256" key="1">
    <source>
        <dbReference type="ARBA" id="ARBA00004496"/>
    </source>
</evidence>
<evidence type="ECO:0000256" key="5">
    <source>
        <dbReference type="ARBA" id="ARBA00022679"/>
    </source>
</evidence>
<sequence>MKIFELNPESPEPNLLHEIGSLLKKGGIIAYPTDTFYAVGGDAFNHEVHHRVRIMKGREANKPFPFIMDKAERLAEWGITLSPLAAAAAERFWPGPLSLIIQDSGTLPADVVDARGTLCVRVPANRIARTISGSVGGLVIATSANPAGKKPARTAREATSWFKGEVDAVVDGGPSPSSLPSTIVEVTGRKMIILREGVISVDQLMALTNDIDKEIFFQEGNGS</sequence>
<dbReference type="Gene3D" id="3.90.870.10">
    <property type="entry name" value="DHBP synthase"/>
    <property type="match status" value="1"/>
</dbReference>
<evidence type="ECO:0000256" key="3">
    <source>
        <dbReference type="ARBA" id="ARBA00012584"/>
    </source>
</evidence>
<evidence type="ECO:0000256" key="6">
    <source>
        <dbReference type="ARBA" id="ARBA00022694"/>
    </source>
</evidence>
<dbReference type="EMBL" id="QZKU01000043">
    <property type="protein sequence ID" value="RJP23758.1"/>
    <property type="molecule type" value="Genomic_DNA"/>
</dbReference>
<dbReference type="GO" id="GO:0003725">
    <property type="term" value="F:double-stranded RNA binding"/>
    <property type="evidence" value="ECO:0007669"/>
    <property type="project" value="InterPro"/>
</dbReference>
<protein>
    <recommendedName>
        <fullName evidence="10">L-threonylcarbamoyladenylate synthase</fullName>
        <ecNumber evidence="3">2.7.7.87</ecNumber>
    </recommendedName>
    <alternativeName>
        <fullName evidence="10">L-threonylcarbamoyladenylate synthase</fullName>
    </alternativeName>
</protein>
<dbReference type="InterPro" id="IPR017945">
    <property type="entry name" value="DHBP_synth_RibB-like_a/b_dom"/>
</dbReference>
<comment type="similarity">
    <text evidence="2">Belongs to the SUA5 family.</text>
</comment>
<reference evidence="13 14" key="1">
    <citation type="journal article" date="2017" name="ISME J.">
        <title>Energy and carbon metabolisms in a deep terrestrial subsurface fluid microbial community.</title>
        <authorList>
            <person name="Momper L."/>
            <person name="Jungbluth S.P."/>
            <person name="Lee M.D."/>
            <person name="Amend J.P."/>
        </authorList>
    </citation>
    <scope>NUCLEOTIDE SEQUENCE [LARGE SCALE GENOMIC DNA]</scope>
    <source>
        <strain evidence="13">SURF_5</strain>
    </source>
</reference>
<dbReference type="Proteomes" id="UP000265882">
    <property type="component" value="Unassembled WGS sequence"/>
</dbReference>
<dbReference type="GO" id="GO:0005524">
    <property type="term" value="F:ATP binding"/>
    <property type="evidence" value="ECO:0007669"/>
    <property type="project" value="UniProtKB-KW"/>
</dbReference>
<evidence type="ECO:0000313" key="14">
    <source>
        <dbReference type="Proteomes" id="UP000265882"/>
    </source>
</evidence>
<keyword evidence="4" id="KW-0963">Cytoplasm</keyword>
<keyword evidence="9" id="KW-0067">ATP-binding</keyword>
<dbReference type="SUPFAM" id="SSF55821">
    <property type="entry name" value="YrdC/RibB"/>
    <property type="match status" value="1"/>
</dbReference>
<evidence type="ECO:0000256" key="8">
    <source>
        <dbReference type="ARBA" id="ARBA00022741"/>
    </source>
</evidence>
<evidence type="ECO:0000256" key="7">
    <source>
        <dbReference type="ARBA" id="ARBA00022695"/>
    </source>
</evidence>
<keyword evidence="5" id="KW-0808">Transferase</keyword>
<evidence type="ECO:0000256" key="9">
    <source>
        <dbReference type="ARBA" id="ARBA00022840"/>
    </source>
</evidence>
<organism evidence="13 14">
    <name type="scientific">Abyssobacteria bacterium (strain SURF_5)</name>
    <dbReference type="NCBI Taxonomy" id="2093360"/>
    <lineage>
        <taxon>Bacteria</taxon>
        <taxon>Pseudomonadati</taxon>
        <taxon>Candidatus Hydrogenedentota</taxon>
        <taxon>Candidatus Abyssobacteria</taxon>
    </lineage>
</organism>
<dbReference type="PANTHER" id="PTHR17490:SF16">
    <property type="entry name" value="THREONYLCARBAMOYL-AMP SYNTHASE"/>
    <property type="match status" value="1"/>
</dbReference>
<feature type="domain" description="YrdC-like" evidence="12">
    <location>
        <begin position="13"/>
        <end position="199"/>
    </location>
</feature>
<dbReference type="NCBIfam" id="TIGR00057">
    <property type="entry name" value="L-threonylcarbamoyladenylate synthase"/>
    <property type="match status" value="1"/>
</dbReference>
<keyword evidence="8" id="KW-0547">Nucleotide-binding</keyword>
<dbReference type="GO" id="GO:0008033">
    <property type="term" value="P:tRNA processing"/>
    <property type="evidence" value="ECO:0007669"/>
    <property type="project" value="UniProtKB-KW"/>
</dbReference>
<dbReference type="AlphaFoldDB" id="A0A3A4NT82"/>
<evidence type="ECO:0000256" key="11">
    <source>
        <dbReference type="ARBA" id="ARBA00048366"/>
    </source>
</evidence>
<dbReference type="GO" id="GO:0000049">
    <property type="term" value="F:tRNA binding"/>
    <property type="evidence" value="ECO:0007669"/>
    <property type="project" value="TreeGrafter"/>
</dbReference>
<accession>A0A3A4NT82</accession>
<proteinExistence type="inferred from homology"/>
<dbReference type="Pfam" id="PF01300">
    <property type="entry name" value="Sua5_yciO_yrdC"/>
    <property type="match status" value="1"/>
</dbReference>
<dbReference type="InterPro" id="IPR050156">
    <property type="entry name" value="TC-AMP_synthase_SUA5"/>
</dbReference>
<keyword evidence="6" id="KW-0819">tRNA processing</keyword>
<dbReference type="EC" id="2.7.7.87" evidence="3"/>
<dbReference type="InterPro" id="IPR006070">
    <property type="entry name" value="Sua5-like_dom"/>
</dbReference>
<keyword evidence="7" id="KW-0548">Nucleotidyltransferase</keyword>